<dbReference type="SMART" id="SM00471">
    <property type="entry name" value="HDc"/>
    <property type="match status" value="1"/>
</dbReference>
<organism evidence="2 3">
    <name type="scientific">Aphanocapsa feldmannii 277cV</name>
    <dbReference type="NCBI Taxonomy" id="2507553"/>
    <lineage>
        <taxon>Bacteria</taxon>
        <taxon>Bacillati</taxon>
        <taxon>Cyanobacteriota</taxon>
        <taxon>Cyanophyceae</taxon>
        <taxon>Oscillatoriophycideae</taxon>
        <taxon>Chroococcales</taxon>
        <taxon>Microcystaceae</taxon>
        <taxon>Aphanocapsa</taxon>
    </lineage>
</organism>
<evidence type="ECO:0000313" key="2">
    <source>
        <dbReference type="EMBL" id="TGG93755.1"/>
    </source>
</evidence>
<reference evidence="2 3" key="1">
    <citation type="journal article" date="2019" name="mSystems">
        <title>Life at home and on the roam: Genomic adaptions reflect the dual lifestyle of an intracellular, facultative symbiont.</title>
        <authorList>
            <person name="Burgsdorf I."/>
        </authorList>
    </citation>
    <scope>NUCLEOTIDE SEQUENCE [LARGE SCALE GENOMIC DNA]</scope>
    <source>
        <strain evidence="2">277cV</strain>
    </source>
</reference>
<comment type="caution">
    <text evidence="2">The sequence shown here is derived from an EMBL/GenBank/DDBJ whole genome shotgun (WGS) entry which is preliminary data.</text>
</comment>
<accession>A0A524RPR0</accession>
<dbReference type="GO" id="GO:0006203">
    <property type="term" value="P:dGTP catabolic process"/>
    <property type="evidence" value="ECO:0007669"/>
    <property type="project" value="TreeGrafter"/>
</dbReference>
<protein>
    <submittedName>
        <fullName evidence="2">HD domain-containing protein</fullName>
    </submittedName>
</protein>
<dbReference type="PANTHER" id="PTHR11373">
    <property type="entry name" value="DEOXYNUCLEOSIDE TRIPHOSPHATE TRIPHOSPHOHYDROLASE"/>
    <property type="match status" value="1"/>
</dbReference>
<dbReference type="AlphaFoldDB" id="A0A524RPR0"/>
<dbReference type="Gene3D" id="1.10.3210.10">
    <property type="entry name" value="Hypothetical protein af1432"/>
    <property type="match status" value="1"/>
</dbReference>
<dbReference type="GO" id="GO:0008832">
    <property type="term" value="F:dGTPase activity"/>
    <property type="evidence" value="ECO:0007669"/>
    <property type="project" value="TreeGrafter"/>
</dbReference>
<dbReference type="Proteomes" id="UP000317990">
    <property type="component" value="Unassembled WGS sequence"/>
</dbReference>
<dbReference type="Pfam" id="PF01966">
    <property type="entry name" value="HD"/>
    <property type="match status" value="1"/>
</dbReference>
<gene>
    <name evidence="2" type="ORF">ERJ67_03750</name>
</gene>
<dbReference type="SUPFAM" id="SSF109604">
    <property type="entry name" value="HD-domain/PDEase-like"/>
    <property type="match status" value="1"/>
</dbReference>
<evidence type="ECO:0000259" key="1">
    <source>
        <dbReference type="PROSITE" id="PS51831"/>
    </source>
</evidence>
<dbReference type="CDD" id="cd00077">
    <property type="entry name" value="HDc"/>
    <property type="match status" value="1"/>
</dbReference>
<dbReference type="PANTHER" id="PTHR11373:SF4">
    <property type="entry name" value="DEOXYNUCLEOSIDE TRIPHOSPHATE TRIPHOSPHOHYDROLASE SAMHD1"/>
    <property type="match status" value="1"/>
</dbReference>
<sequence length="423" mass="47553">MSRRAYHDPLHGAIVLDRQDPAEALAIDLIETAAFQRLRRIRQLGTAFLTFHGAEGSRFTHSIGVLYLARQALDQLRRDHPGLESHRGVLFAAALLHDIGHGPLSHSGEEMYGLRHEDWSGRLIQEHPPLRDLLEAYAPGTAQAVANLVMRGQYSNRSIKALVSSQLDCDRLDYLLRDSYTTGTSYGRLDLERILAAFIVAPDGSLAIHPKGLSAVEHYLVVRRLMYRTVYNHRLNVVGNWLLERIIALARQRQSGQLWADTVMAHWLWAPEQLGISDFLANDDLRTGYHLQRWHQEAGGGLAELCGRFLERRLLKATDVSQLSNTDQLAVLARARQLAATAGLDPELSCGLRQRRIRGYHPYAGGLRLWDGQRLAALEHHSDLVATLSEPQQMAWVIHPREITGALRKDLKQDRLSAQIPAP</sequence>
<dbReference type="InterPro" id="IPR006674">
    <property type="entry name" value="HD_domain"/>
</dbReference>
<feature type="domain" description="HD" evidence="1">
    <location>
        <begin position="58"/>
        <end position="175"/>
    </location>
</feature>
<dbReference type="InterPro" id="IPR045509">
    <property type="entry name" value="HD_assoc_2"/>
</dbReference>
<dbReference type="Pfam" id="PF19276">
    <property type="entry name" value="HD_assoc_2"/>
    <property type="match status" value="1"/>
</dbReference>
<name>A0A524RPR0_9CHRO</name>
<dbReference type="InterPro" id="IPR050135">
    <property type="entry name" value="dGTPase-like"/>
</dbReference>
<evidence type="ECO:0000313" key="3">
    <source>
        <dbReference type="Proteomes" id="UP000317990"/>
    </source>
</evidence>
<dbReference type="PROSITE" id="PS51831">
    <property type="entry name" value="HD"/>
    <property type="match status" value="1"/>
</dbReference>
<dbReference type="InterPro" id="IPR003607">
    <property type="entry name" value="HD/PDEase_dom"/>
</dbReference>
<proteinExistence type="predicted"/>
<dbReference type="EMBL" id="SRMO01000050">
    <property type="protein sequence ID" value="TGG93755.1"/>
    <property type="molecule type" value="Genomic_DNA"/>
</dbReference>